<dbReference type="NCBIfam" id="NF010598">
    <property type="entry name" value="PRK13992.1"/>
    <property type="match status" value="1"/>
</dbReference>
<keyword evidence="3 4" id="KW-0131">Cell cycle</keyword>
<dbReference type="Gene3D" id="2.160.20.70">
    <property type="match status" value="1"/>
</dbReference>
<comment type="similarity">
    <text evidence="4">Belongs to the MinC family.</text>
</comment>
<dbReference type="SUPFAM" id="SSF64043">
    <property type="entry name" value="Cell-division inhibitor MinC, N-terminal domain"/>
    <property type="match status" value="1"/>
</dbReference>
<dbReference type="InterPro" id="IPR005526">
    <property type="entry name" value="Septum_form_inhib_MinC_C"/>
</dbReference>
<sequence length="202" mass="22835">MVELKMLKSGIVLYIDEYEDLKSLLLEINNIFENVSHIFQPGDKIMLKVEEYRKKIKDIPKIIEKIESYDLKVSSILTENYDENDAIVRVKEKDEPKMETLIISRNLRSGQKLNHSGHLIFIGDVHSGSEIIAGGTLVIFGNCFGIVRAGLKVANSYILSLNLKSSLIQIGEIKQVLSKQYESPVFVYGKGGKIYIEELGNE</sequence>
<dbReference type="EMBL" id="FQXN01000001">
    <property type="protein sequence ID" value="SHH14853.1"/>
    <property type="molecule type" value="Genomic_DNA"/>
</dbReference>
<evidence type="ECO:0000256" key="2">
    <source>
        <dbReference type="ARBA" id="ARBA00023210"/>
    </source>
</evidence>
<evidence type="ECO:0000256" key="3">
    <source>
        <dbReference type="ARBA" id="ARBA00023306"/>
    </source>
</evidence>
<evidence type="ECO:0000256" key="4">
    <source>
        <dbReference type="HAMAP-Rule" id="MF_00267"/>
    </source>
</evidence>
<dbReference type="HAMAP" id="MF_00267">
    <property type="entry name" value="MinC"/>
    <property type="match status" value="1"/>
</dbReference>
<reference evidence="7" key="1">
    <citation type="submission" date="2016-11" db="EMBL/GenBank/DDBJ databases">
        <authorList>
            <person name="Varghese N."/>
            <person name="Submissions S."/>
        </authorList>
    </citation>
    <scope>NUCLEOTIDE SEQUENCE [LARGE SCALE GENOMIC DNA]</scope>
    <source>
        <strain evidence="7">DSM 15807</strain>
    </source>
</reference>
<evidence type="ECO:0000313" key="6">
    <source>
        <dbReference type="EMBL" id="SHH14853.1"/>
    </source>
</evidence>
<dbReference type="OrthoDB" id="37128at2"/>
<dbReference type="RefSeq" id="WP_073070762.1">
    <property type="nucleotide sequence ID" value="NZ_FQXN01000001.1"/>
</dbReference>
<keyword evidence="1 4" id="KW-0132">Cell division</keyword>
<dbReference type="AlphaFoldDB" id="A0A1M5QMS2"/>
<dbReference type="InterPro" id="IPR036145">
    <property type="entry name" value="MinC_C_sf"/>
</dbReference>
<dbReference type="PANTHER" id="PTHR34108">
    <property type="entry name" value="SEPTUM SITE-DETERMINING PROTEIN MINC"/>
    <property type="match status" value="1"/>
</dbReference>
<dbReference type="GO" id="GO:1901891">
    <property type="term" value="P:regulation of cell septum assembly"/>
    <property type="evidence" value="ECO:0007669"/>
    <property type="project" value="InterPro"/>
</dbReference>
<protein>
    <recommendedName>
        <fullName evidence="4">Probable septum site-determining protein MinC</fullName>
    </recommendedName>
</protein>
<dbReference type="STRING" id="1123380.SAMN02745199_0010"/>
<dbReference type="PANTHER" id="PTHR34108:SF1">
    <property type="entry name" value="SEPTUM SITE-DETERMINING PROTEIN MINC"/>
    <property type="match status" value="1"/>
</dbReference>
<keyword evidence="7" id="KW-1185">Reference proteome</keyword>
<dbReference type="Gene3D" id="3.30.750.50">
    <property type="entry name" value="Cell-division inhibitor MinC, N-terminal domain"/>
    <property type="match status" value="1"/>
</dbReference>
<gene>
    <name evidence="4" type="primary">minC</name>
    <name evidence="6" type="ORF">SAMN02745199_0010</name>
</gene>
<feature type="domain" description="Septum formation inhibitor MinC C-terminal" evidence="5">
    <location>
        <begin position="102"/>
        <end position="196"/>
    </location>
</feature>
<dbReference type="SUPFAM" id="SSF63848">
    <property type="entry name" value="Cell-division inhibitor MinC, C-terminal domain"/>
    <property type="match status" value="1"/>
</dbReference>
<dbReference type="GO" id="GO:0000902">
    <property type="term" value="P:cell morphogenesis"/>
    <property type="evidence" value="ECO:0007669"/>
    <property type="project" value="InterPro"/>
</dbReference>
<dbReference type="Proteomes" id="UP000242592">
    <property type="component" value="Unassembled WGS sequence"/>
</dbReference>
<comment type="subunit">
    <text evidence="4">Interacts with MinD and FtsZ.</text>
</comment>
<evidence type="ECO:0000256" key="1">
    <source>
        <dbReference type="ARBA" id="ARBA00022618"/>
    </source>
</evidence>
<dbReference type="Pfam" id="PF03775">
    <property type="entry name" value="MinC_C"/>
    <property type="match status" value="1"/>
</dbReference>
<dbReference type="GO" id="GO:0000917">
    <property type="term" value="P:division septum assembly"/>
    <property type="evidence" value="ECO:0007669"/>
    <property type="project" value="UniProtKB-KW"/>
</dbReference>
<evidence type="ECO:0000259" key="5">
    <source>
        <dbReference type="Pfam" id="PF03775"/>
    </source>
</evidence>
<comment type="function">
    <text evidence="4">Cell division inhibitor that blocks the formation of polar Z ring septums. Rapidly oscillates between the poles of the cell to destabilize FtsZ filaments that have formed before they mature into polar Z rings. Prevents FtsZ polymerization.</text>
</comment>
<name>A0A1M5QMS2_9BACT</name>
<organism evidence="6 7">
    <name type="scientific">Thermosipho atlanticus DSM 15807</name>
    <dbReference type="NCBI Taxonomy" id="1123380"/>
    <lineage>
        <taxon>Bacteria</taxon>
        <taxon>Thermotogati</taxon>
        <taxon>Thermotogota</taxon>
        <taxon>Thermotogae</taxon>
        <taxon>Thermotogales</taxon>
        <taxon>Fervidobacteriaceae</taxon>
        <taxon>Thermosipho</taxon>
    </lineage>
</organism>
<keyword evidence="2 4" id="KW-0717">Septation</keyword>
<dbReference type="InterPro" id="IPR016098">
    <property type="entry name" value="CAP/MinC_C"/>
</dbReference>
<proteinExistence type="inferred from homology"/>
<dbReference type="InterPro" id="IPR013033">
    <property type="entry name" value="MinC"/>
</dbReference>
<accession>A0A1M5QMS2</accession>
<evidence type="ECO:0000313" key="7">
    <source>
        <dbReference type="Proteomes" id="UP000242592"/>
    </source>
</evidence>